<organism evidence="6 7">
    <name type="scientific">Tetrahymena thermophila (strain SB210)</name>
    <dbReference type="NCBI Taxonomy" id="312017"/>
    <lineage>
        <taxon>Eukaryota</taxon>
        <taxon>Sar</taxon>
        <taxon>Alveolata</taxon>
        <taxon>Ciliophora</taxon>
        <taxon>Intramacronucleata</taxon>
        <taxon>Oligohymenophorea</taxon>
        <taxon>Hymenostomatida</taxon>
        <taxon>Tetrahymenina</taxon>
        <taxon>Tetrahymenidae</taxon>
        <taxon>Tetrahymena</taxon>
    </lineage>
</organism>
<feature type="domain" description="TLDc" evidence="5">
    <location>
        <begin position="226"/>
        <end position="390"/>
    </location>
</feature>
<sequence>MRMAMMSKQEQFGLTRMDDIQPMKEQLVKYGQIFEAFSTSQYKVRMLVKDQGIEGILVIEPRYLGFYPQENSQLMYETRIIWSDIDCAETKIQPNERGNSHINLIDLLLYKTGKKKIVATYQSKEISHYKEQKQPIARIKFEILSRQLGQVNLKEEQIIELMEQIQHEIHNNCSQSKQFYQQQQKHISDVNNQHQSNSIIPHCEILIHNLVNFFKEDIKLKYKKVVLDQNDFNNIILSSIPDKFQLFNWQRVYSSNIDGYSYSRFLKNIQSCCLCLVVIQDTKNKMFGAFSNSGLNPNKGFFGDGECFVFSIPQCMDQLKIYKSTLQNNCYIWSSKQEGFGFGCGSGGYSLFVSSNLQNGSSYPSETFNNPTLSSQNQFSIKMIEVWGVEEYDGQ</sequence>
<dbReference type="KEGG" id="tet:TTHERM_000039302"/>
<dbReference type="RefSeq" id="XP_012652622.1">
    <property type="nucleotide sequence ID" value="XM_012797168.1"/>
</dbReference>
<dbReference type="SMART" id="SM00584">
    <property type="entry name" value="TLDc"/>
    <property type="match status" value="1"/>
</dbReference>
<evidence type="ECO:0000256" key="3">
    <source>
        <dbReference type="ARBA" id="ARBA00023128"/>
    </source>
</evidence>
<protein>
    <recommendedName>
        <fullName evidence="4">Oxidation resistance protein 1</fullName>
    </recommendedName>
</protein>
<dbReference type="InParanoid" id="W7XKH6"/>
<reference evidence="7" key="1">
    <citation type="journal article" date="2006" name="PLoS Biol.">
        <title>Macronuclear genome sequence of the ciliate Tetrahymena thermophila, a model eukaryote.</title>
        <authorList>
            <person name="Eisen J.A."/>
            <person name="Coyne R.S."/>
            <person name="Wu M."/>
            <person name="Wu D."/>
            <person name="Thiagarajan M."/>
            <person name="Wortman J.R."/>
            <person name="Badger J.H."/>
            <person name="Ren Q."/>
            <person name="Amedeo P."/>
            <person name="Jones K.M."/>
            <person name="Tallon L.J."/>
            <person name="Delcher A.L."/>
            <person name="Salzberg S.L."/>
            <person name="Silva J.C."/>
            <person name="Haas B.J."/>
            <person name="Majoros W.H."/>
            <person name="Farzad M."/>
            <person name="Carlton J.M."/>
            <person name="Smith R.K. Jr."/>
            <person name="Garg J."/>
            <person name="Pearlman R.E."/>
            <person name="Karrer K.M."/>
            <person name="Sun L."/>
            <person name="Manning G."/>
            <person name="Elde N.C."/>
            <person name="Turkewitz A.P."/>
            <person name="Asai D.J."/>
            <person name="Wilkes D.E."/>
            <person name="Wang Y."/>
            <person name="Cai H."/>
            <person name="Collins K."/>
            <person name="Stewart B.A."/>
            <person name="Lee S.R."/>
            <person name="Wilamowska K."/>
            <person name="Weinberg Z."/>
            <person name="Ruzzo W.L."/>
            <person name="Wloga D."/>
            <person name="Gaertig J."/>
            <person name="Frankel J."/>
            <person name="Tsao C.-C."/>
            <person name="Gorovsky M.A."/>
            <person name="Keeling P.J."/>
            <person name="Waller R.F."/>
            <person name="Patron N.J."/>
            <person name="Cherry J.M."/>
            <person name="Stover N.A."/>
            <person name="Krieger C.J."/>
            <person name="del Toro C."/>
            <person name="Ryder H.F."/>
            <person name="Williamson S.C."/>
            <person name="Barbeau R.A."/>
            <person name="Hamilton E.P."/>
            <person name="Orias E."/>
        </authorList>
    </citation>
    <scope>NUCLEOTIDE SEQUENCE [LARGE SCALE GENOMIC DNA]</scope>
    <source>
        <strain evidence="7">SB210</strain>
    </source>
</reference>
<evidence type="ECO:0000256" key="1">
    <source>
        <dbReference type="ARBA" id="ARBA00004173"/>
    </source>
</evidence>
<accession>W7XKH6</accession>
<dbReference type="GO" id="GO:0005739">
    <property type="term" value="C:mitochondrion"/>
    <property type="evidence" value="ECO:0007669"/>
    <property type="project" value="UniProtKB-SubCell"/>
</dbReference>
<keyword evidence="7" id="KW-1185">Reference proteome</keyword>
<gene>
    <name evidence="6" type="ORF">TTHERM_000039302</name>
</gene>
<keyword evidence="3" id="KW-0496">Mitochondrion</keyword>
<dbReference type="PROSITE" id="PS51886">
    <property type="entry name" value="TLDC"/>
    <property type="match status" value="1"/>
</dbReference>
<evidence type="ECO:0000313" key="7">
    <source>
        <dbReference type="Proteomes" id="UP000009168"/>
    </source>
</evidence>
<dbReference type="GeneID" id="24436949"/>
<evidence type="ECO:0000259" key="5">
    <source>
        <dbReference type="PROSITE" id="PS51886"/>
    </source>
</evidence>
<evidence type="ECO:0000256" key="4">
    <source>
        <dbReference type="ARBA" id="ARBA00040604"/>
    </source>
</evidence>
<dbReference type="EMBL" id="GG662720">
    <property type="protein sequence ID" value="EWS74909.1"/>
    <property type="molecule type" value="Genomic_DNA"/>
</dbReference>
<dbReference type="PANTHER" id="PTHR23354">
    <property type="entry name" value="NUCLEOLAR PROTEIN 7/ESTROGEN RECEPTOR COACTIVATOR-RELATED"/>
    <property type="match status" value="1"/>
</dbReference>
<dbReference type="OrthoDB" id="283589at2759"/>
<dbReference type="InterPro" id="IPR006571">
    <property type="entry name" value="TLDc_dom"/>
</dbReference>
<evidence type="ECO:0000256" key="2">
    <source>
        <dbReference type="ARBA" id="ARBA00009540"/>
    </source>
</evidence>
<evidence type="ECO:0000313" key="6">
    <source>
        <dbReference type="EMBL" id="EWS74909.1"/>
    </source>
</evidence>
<dbReference type="AlphaFoldDB" id="W7XKH6"/>
<dbReference type="Proteomes" id="UP000009168">
    <property type="component" value="Unassembled WGS sequence"/>
</dbReference>
<comment type="subcellular location">
    <subcellularLocation>
        <location evidence="1">Mitochondrion</location>
    </subcellularLocation>
</comment>
<dbReference type="PANTHER" id="PTHR23354:SF62">
    <property type="entry name" value="MUSTARD, ISOFORM V"/>
    <property type="match status" value="1"/>
</dbReference>
<name>W7XKH6_TETTS</name>
<dbReference type="Pfam" id="PF07534">
    <property type="entry name" value="TLD"/>
    <property type="match status" value="1"/>
</dbReference>
<proteinExistence type="inferred from homology"/>
<comment type="similarity">
    <text evidence="2">Belongs to the OXR1 family.</text>
</comment>